<proteinExistence type="predicted"/>
<keyword evidence="5 11" id="KW-0808">Transferase</keyword>
<keyword evidence="4" id="KW-0285">Flavoprotein</keyword>
<evidence type="ECO:0000256" key="1">
    <source>
        <dbReference type="ARBA" id="ARBA00001946"/>
    </source>
</evidence>
<dbReference type="AlphaFoldDB" id="A0A934VNS6"/>
<evidence type="ECO:0000256" key="9">
    <source>
        <dbReference type="ARBA" id="ARBA00031306"/>
    </source>
</evidence>
<dbReference type="RefSeq" id="WP_200392775.1">
    <property type="nucleotide sequence ID" value="NZ_JAENIO010000049.1"/>
</dbReference>
<evidence type="ECO:0000313" key="12">
    <source>
        <dbReference type="Proteomes" id="UP000604083"/>
    </source>
</evidence>
<organism evidence="11 12">
    <name type="scientific">Roseibacillus ishigakijimensis</name>
    <dbReference type="NCBI Taxonomy" id="454146"/>
    <lineage>
        <taxon>Bacteria</taxon>
        <taxon>Pseudomonadati</taxon>
        <taxon>Verrucomicrobiota</taxon>
        <taxon>Verrucomicrobiia</taxon>
        <taxon>Verrucomicrobiales</taxon>
        <taxon>Verrucomicrobiaceae</taxon>
        <taxon>Roseibacillus</taxon>
    </lineage>
</organism>
<evidence type="ECO:0000256" key="10">
    <source>
        <dbReference type="ARBA" id="ARBA00048540"/>
    </source>
</evidence>
<evidence type="ECO:0000256" key="5">
    <source>
        <dbReference type="ARBA" id="ARBA00022679"/>
    </source>
</evidence>
<dbReference type="GO" id="GO:0046872">
    <property type="term" value="F:metal ion binding"/>
    <property type="evidence" value="ECO:0007669"/>
    <property type="project" value="UniProtKB-KW"/>
</dbReference>
<reference evidence="11" key="1">
    <citation type="submission" date="2021-01" db="EMBL/GenBank/DDBJ databases">
        <title>Modified the classification status of verrucomicrobia.</title>
        <authorList>
            <person name="Feng X."/>
        </authorList>
    </citation>
    <scope>NUCLEOTIDE SEQUENCE</scope>
    <source>
        <strain evidence="11">KCTC 12986</strain>
    </source>
</reference>
<evidence type="ECO:0000256" key="8">
    <source>
        <dbReference type="ARBA" id="ARBA00022842"/>
    </source>
</evidence>
<dbReference type="Gene3D" id="3.10.520.10">
    <property type="entry name" value="ApbE-like domains"/>
    <property type="match status" value="1"/>
</dbReference>
<accession>A0A934VNS6</accession>
<sequence>MTRRHALPLLATSFLFPACRTREDDQIWHGTAFHIPVSLQYPSEERLPPGLPDLLAAADQLLSLHRSDSVLSRLNAEGSLAHPPQALLELLAKCRLLHQQSGGVFDPTIQSYWRWLAQRHRAGTPPSPTERQNQLRKVDFSRVEFSARRIRLHGTQLTLNALAQGYLTDQVTAFLQERHLTRALVNMGEYRAFGKKRYSITIPHPDTRERPLDEVTLAKEALAVSSGSGHRLTATGRDNHLLAPAEGTSPPARRTIAVFAPDALTADAWATIFTLSPNLLDAPPHGLRAHRWEGAPTLEGTVSG</sequence>
<keyword evidence="6" id="KW-0479">Metal-binding</keyword>
<dbReference type="PANTHER" id="PTHR30040">
    <property type="entry name" value="THIAMINE BIOSYNTHESIS LIPOPROTEIN APBE"/>
    <property type="match status" value="1"/>
</dbReference>
<dbReference type="PANTHER" id="PTHR30040:SF2">
    <property type="entry name" value="FAD:PROTEIN FMN TRANSFERASE"/>
    <property type="match status" value="1"/>
</dbReference>
<keyword evidence="7" id="KW-0274">FAD</keyword>
<evidence type="ECO:0000313" key="11">
    <source>
        <dbReference type="EMBL" id="MBK1835340.1"/>
    </source>
</evidence>
<dbReference type="Proteomes" id="UP000604083">
    <property type="component" value="Unassembled WGS sequence"/>
</dbReference>
<keyword evidence="12" id="KW-1185">Reference proteome</keyword>
<dbReference type="InterPro" id="IPR024932">
    <property type="entry name" value="ApbE"/>
</dbReference>
<evidence type="ECO:0000256" key="2">
    <source>
        <dbReference type="ARBA" id="ARBA00011955"/>
    </source>
</evidence>
<name>A0A934VNS6_9BACT</name>
<evidence type="ECO:0000256" key="6">
    <source>
        <dbReference type="ARBA" id="ARBA00022723"/>
    </source>
</evidence>
<gene>
    <name evidence="11" type="ORF">JIN78_14825</name>
</gene>
<evidence type="ECO:0000256" key="4">
    <source>
        <dbReference type="ARBA" id="ARBA00022630"/>
    </source>
</evidence>
<dbReference type="SUPFAM" id="SSF143631">
    <property type="entry name" value="ApbE-like"/>
    <property type="match status" value="1"/>
</dbReference>
<dbReference type="EMBL" id="JAENIO010000049">
    <property type="protein sequence ID" value="MBK1835340.1"/>
    <property type="molecule type" value="Genomic_DNA"/>
</dbReference>
<keyword evidence="8" id="KW-0460">Magnesium</keyword>
<dbReference type="InterPro" id="IPR003374">
    <property type="entry name" value="ApbE-like_sf"/>
</dbReference>
<comment type="cofactor">
    <cofactor evidence="1">
        <name>Mg(2+)</name>
        <dbReference type="ChEBI" id="CHEBI:18420"/>
    </cofactor>
</comment>
<evidence type="ECO:0000256" key="3">
    <source>
        <dbReference type="ARBA" id="ARBA00016337"/>
    </source>
</evidence>
<protein>
    <recommendedName>
        <fullName evidence="3">FAD:protein FMN transferase</fullName>
        <ecNumber evidence="2">2.7.1.180</ecNumber>
    </recommendedName>
    <alternativeName>
        <fullName evidence="9">Flavin transferase</fullName>
    </alternativeName>
</protein>
<dbReference type="EC" id="2.7.1.180" evidence="2"/>
<dbReference type="GO" id="GO:0016740">
    <property type="term" value="F:transferase activity"/>
    <property type="evidence" value="ECO:0007669"/>
    <property type="project" value="UniProtKB-KW"/>
</dbReference>
<evidence type="ECO:0000256" key="7">
    <source>
        <dbReference type="ARBA" id="ARBA00022827"/>
    </source>
</evidence>
<dbReference type="Pfam" id="PF02424">
    <property type="entry name" value="ApbE"/>
    <property type="match status" value="1"/>
</dbReference>
<comment type="caution">
    <text evidence="11">The sequence shown here is derived from an EMBL/GenBank/DDBJ whole genome shotgun (WGS) entry which is preliminary data.</text>
</comment>
<comment type="catalytic activity">
    <reaction evidence="10">
        <text>L-threonyl-[protein] + FAD = FMN-L-threonyl-[protein] + AMP + H(+)</text>
        <dbReference type="Rhea" id="RHEA:36847"/>
        <dbReference type="Rhea" id="RHEA-COMP:11060"/>
        <dbReference type="Rhea" id="RHEA-COMP:11061"/>
        <dbReference type="ChEBI" id="CHEBI:15378"/>
        <dbReference type="ChEBI" id="CHEBI:30013"/>
        <dbReference type="ChEBI" id="CHEBI:57692"/>
        <dbReference type="ChEBI" id="CHEBI:74257"/>
        <dbReference type="ChEBI" id="CHEBI:456215"/>
        <dbReference type="EC" id="2.7.1.180"/>
    </reaction>
</comment>